<evidence type="ECO:0000313" key="2">
    <source>
        <dbReference type="EMBL" id="GBO14235.1"/>
    </source>
</evidence>
<evidence type="ECO:0000313" key="5">
    <source>
        <dbReference type="Proteomes" id="UP000499080"/>
    </source>
</evidence>
<reference evidence="4 5" key="1">
    <citation type="journal article" date="2019" name="Sci. Rep.">
        <title>Orb-weaving spider Araneus ventricosus genome elucidates the spidroin gene catalogue.</title>
        <authorList>
            <person name="Kono N."/>
            <person name="Nakamura H."/>
            <person name="Ohtoshi R."/>
            <person name="Moran D.A.P."/>
            <person name="Shinohara A."/>
            <person name="Yoshida Y."/>
            <person name="Fujiwara M."/>
            <person name="Mori M."/>
            <person name="Tomita M."/>
            <person name="Arakawa K."/>
        </authorList>
    </citation>
    <scope>NUCLEOTIDE SEQUENCE [LARGE SCALE GENOMIC DNA]</scope>
</reference>
<name>A0A4Y2UML1_ARAVE</name>
<dbReference type="EMBL" id="BGPR01038407">
    <property type="protein sequence ID" value="GBO14240.1"/>
    <property type="molecule type" value="Genomic_DNA"/>
</dbReference>
<evidence type="ECO:0000313" key="4">
    <source>
        <dbReference type="EMBL" id="GBO14269.1"/>
    </source>
</evidence>
<sequence>MRAILDGPRNFEPQSDDYDAWAGSPIFSLPLHAGRGTLGPLRIVGGQRTHYMADLQSNLASSLELRFPNAETLTLGHRGLIQSVR</sequence>
<gene>
    <name evidence="4" type="ORF">AVEN_121875_1</name>
    <name evidence="1" type="ORF">AVEN_215912_1</name>
    <name evidence="2" type="ORF">AVEN_229341_1</name>
    <name evidence="3" type="ORF">AVEN_247458_1</name>
</gene>
<evidence type="ECO:0000313" key="3">
    <source>
        <dbReference type="EMBL" id="GBO14240.1"/>
    </source>
</evidence>
<accession>A0A4Y2UML1</accession>
<comment type="caution">
    <text evidence="4">The sequence shown here is derived from an EMBL/GenBank/DDBJ whole genome shotgun (WGS) entry which is preliminary data.</text>
</comment>
<dbReference type="EMBL" id="BGPR01038372">
    <property type="protein sequence ID" value="GBO14208.1"/>
    <property type="molecule type" value="Genomic_DNA"/>
</dbReference>
<protein>
    <submittedName>
        <fullName evidence="4">Uncharacterized protein</fullName>
    </submittedName>
</protein>
<proteinExistence type="predicted"/>
<keyword evidence="5" id="KW-1185">Reference proteome</keyword>
<organism evidence="4 5">
    <name type="scientific">Araneus ventricosus</name>
    <name type="common">Orbweaver spider</name>
    <name type="synonym">Epeira ventricosa</name>
    <dbReference type="NCBI Taxonomy" id="182803"/>
    <lineage>
        <taxon>Eukaryota</taxon>
        <taxon>Metazoa</taxon>
        <taxon>Ecdysozoa</taxon>
        <taxon>Arthropoda</taxon>
        <taxon>Chelicerata</taxon>
        <taxon>Arachnida</taxon>
        <taxon>Araneae</taxon>
        <taxon>Araneomorphae</taxon>
        <taxon>Entelegynae</taxon>
        <taxon>Araneoidea</taxon>
        <taxon>Araneidae</taxon>
        <taxon>Araneus</taxon>
    </lineage>
</organism>
<evidence type="ECO:0000313" key="1">
    <source>
        <dbReference type="EMBL" id="GBO14208.1"/>
    </source>
</evidence>
<dbReference type="AlphaFoldDB" id="A0A4Y2UML1"/>
<dbReference type="EMBL" id="BGPR01038397">
    <property type="protein sequence ID" value="GBO14235.1"/>
    <property type="molecule type" value="Genomic_DNA"/>
</dbReference>
<dbReference type="Proteomes" id="UP000499080">
    <property type="component" value="Unassembled WGS sequence"/>
</dbReference>
<dbReference type="EMBL" id="BGPR01038432">
    <property type="protein sequence ID" value="GBO14269.1"/>
    <property type="molecule type" value="Genomic_DNA"/>
</dbReference>